<dbReference type="PANTHER" id="PTHR43155">
    <property type="entry name" value="CYCLIC DI-GMP PHOSPHODIESTERASE PA4108-RELATED"/>
    <property type="match status" value="1"/>
</dbReference>
<organism evidence="4 5">
    <name type="scientific">Vibrio maritimus</name>
    <dbReference type="NCBI Taxonomy" id="990268"/>
    <lineage>
        <taxon>Bacteria</taxon>
        <taxon>Pseudomonadati</taxon>
        <taxon>Pseudomonadota</taxon>
        <taxon>Gammaproteobacteria</taxon>
        <taxon>Vibrionales</taxon>
        <taxon>Vibrionaceae</taxon>
        <taxon>Vibrio</taxon>
    </lineage>
</organism>
<dbReference type="STRING" id="990268.JCM19235_3409"/>
<feature type="transmembrane region" description="Helical" evidence="2">
    <location>
        <begin position="212"/>
        <end position="234"/>
    </location>
</feature>
<evidence type="ECO:0000313" key="5">
    <source>
        <dbReference type="Proteomes" id="UP000029228"/>
    </source>
</evidence>
<dbReference type="InterPro" id="IPR003660">
    <property type="entry name" value="HAMP_dom"/>
</dbReference>
<dbReference type="Pfam" id="PF13185">
    <property type="entry name" value="GAF_2"/>
    <property type="match status" value="1"/>
</dbReference>
<dbReference type="GO" id="GO:0007165">
    <property type="term" value="P:signal transduction"/>
    <property type="evidence" value="ECO:0007669"/>
    <property type="project" value="InterPro"/>
</dbReference>
<comment type="caution">
    <text evidence="4">The sequence shown here is derived from an EMBL/GenBank/DDBJ whole genome shotgun (WGS) entry which is preliminary data.</text>
</comment>
<dbReference type="SUPFAM" id="SSF55781">
    <property type="entry name" value="GAF domain-like"/>
    <property type="match status" value="1"/>
</dbReference>
<accession>A0A090SLZ7</accession>
<sequence>MNVDDVAEFAAFSYNVNTKELVQKSYDAQLVMLDTQVLKGIVIDPRIANWFKSSSPIQAQVSEPYFMPIIGRSGITIHRKSINGTAFGADILLEEVSEVLRDSDENRDALRVMYDDDFNVYGYSQPELFKVRDALRLRTILKLSDINHPLISSTANVVEFGPVAKEINYEGEKWVVKIDRVRGTRDQMFNLVMAVKSEHLLKESNLVARRSIIGSLIALLAVLPCIYFASQWLARPIRQATKKAKSIENFKFNAVSQHRSRVSEIKEMSDSLRSMQSTIKRFLSLTNSMAKEDDLERLLALVCQETAEATDSNSSYLYLLSTDETLLEPRFVSIRSQGVLDPLKQPAIPLTDPLIEQEVHQFFQLKQPVFTRYTDVRTYVPRESESDNTLFIPLINRKQQVIGALGLGFDDAHENTVLLENREYLETLAAYASVTIETQTMINDQRALLDSFIQVMAGAIDTKSPYTGTHCQKVPVLTEMLTLAAQQQTHGKYADFSLNDEEWQELHMAAWMHDCGKVTIPEHIIDKSTKLETIYNRIHEIRTRFEVLKRDEELSMYRQRFADAISEQERRQLQAKLEKLDQEFDLIAEINLGSEFLDENKLNQLEQIATRTWQTTIDRRKGLSWEELARFDNQHIDVPRTEPVLADHHDQLVPWEKEPKRESRFVLQAGAYQNNQGEMYNLSVRKGTLNSEERYIINSHMIETIRMLESLPFPRHMKNVHC</sequence>
<gene>
    <name evidence="4" type="ORF">JCM19235_3409</name>
</gene>
<dbReference type="InterPro" id="IPR029016">
    <property type="entry name" value="GAF-like_dom_sf"/>
</dbReference>
<protein>
    <submittedName>
        <fullName evidence="4">Chemotactic transducer-related protein</fullName>
    </submittedName>
</protein>
<dbReference type="Gene3D" id="6.10.340.10">
    <property type="match status" value="1"/>
</dbReference>
<dbReference type="EMBL" id="BBMR01000006">
    <property type="protein sequence ID" value="GAL20407.1"/>
    <property type="molecule type" value="Genomic_DNA"/>
</dbReference>
<feature type="coiled-coil region" evidence="1">
    <location>
        <begin position="563"/>
        <end position="590"/>
    </location>
</feature>
<dbReference type="AlphaFoldDB" id="A0A090SLZ7"/>
<keyword evidence="2" id="KW-0812">Transmembrane</keyword>
<name>A0A090SLZ7_9VIBR</name>
<reference evidence="4 5" key="2">
    <citation type="submission" date="2014-09" db="EMBL/GenBank/DDBJ databases">
        <authorList>
            <consortium name="NBRP consortium"/>
            <person name="Sawabe T."/>
            <person name="Meirelles P."/>
            <person name="Nakanishi M."/>
            <person name="Sayaka M."/>
            <person name="Hattori M."/>
            <person name="Ohkuma M."/>
        </authorList>
    </citation>
    <scope>NUCLEOTIDE SEQUENCE [LARGE SCALE GENOMIC DNA]</scope>
    <source>
        <strain evidence="5">JCM19235</strain>
    </source>
</reference>
<dbReference type="Pfam" id="PF13487">
    <property type="entry name" value="HD_5"/>
    <property type="match status" value="1"/>
</dbReference>
<evidence type="ECO:0000259" key="3">
    <source>
        <dbReference type="PROSITE" id="PS50885"/>
    </source>
</evidence>
<evidence type="ECO:0000256" key="1">
    <source>
        <dbReference type="SAM" id="Coils"/>
    </source>
</evidence>
<dbReference type="PANTHER" id="PTHR43155:SF2">
    <property type="entry name" value="CYCLIC DI-GMP PHOSPHODIESTERASE PA4108"/>
    <property type="match status" value="1"/>
</dbReference>
<dbReference type="Gene3D" id="1.10.3210.10">
    <property type="entry name" value="Hypothetical protein af1432"/>
    <property type="match status" value="1"/>
</dbReference>
<evidence type="ECO:0000256" key="2">
    <source>
        <dbReference type="SAM" id="Phobius"/>
    </source>
</evidence>
<keyword evidence="1" id="KW-0175">Coiled coil</keyword>
<dbReference type="Proteomes" id="UP000029228">
    <property type="component" value="Unassembled WGS sequence"/>
</dbReference>
<reference evidence="4 5" key="1">
    <citation type="submission" date="2014-09" db="EMBL/GenBank/DDBJ databases">
        <title>Vibrio maritimus JCM 19235. (C45) whole genome shotgun sequence.</title>
        <authorList>
            <person name="Sawabe T."/>
            <person name="Meirelles P."/>
            <person name="Nakanishi M."/>
            <person name="Sayaka M."/>
            <person name="Hattori M."/>
            <person name="Ohkuma M."/>
        </authorList>
    </citation>
    <scope>NUCLEOTIDE SEQUENCE [LARGE SCALE GENOMIC DNA]</scope>
    <source>
        <strain evidence="5">JCM19235</strain>
    </source>
</reference>
<evidence type="ECO:0000313" key="4">
    <source>
        <dbReference type="EMBL" id="GAL20407.1"/>
    </source>
</evidence>
<keyword evidence="2" id="KW-0472">Membrane</keyword>
<dbReference type="OrthoDB" id="9764808at2"/>
<dbReference type="PROSITE" id="PS50885">
    <property type="entry name" value="HAMP"/>
    <property type="match status" value="1"/>
</dbReference>
<dbReference type="Gene3D" id="3.30.450.40">
    <property type="match status" value="1"/>
</dbReference>
<dbReference type="SUPFAM" id="SSF109604">
    <property type="entry name" value="HD-domain/PDEase-like"/>
    <property type="match status" value="1"/>
</dbReference>
<proteinExistence type="predicted"/>
<feature type="domain" description="HAMP" evidence="3">
    <location>
        <begin position="231"/>
        <end position="284"/>
    </location>
</feature>
<keyword evidence="5" id="KW-1185">Reference proteome</keyword>
<keyword evidence="2" id="KW-1133">Transmembrane helix</keyword>
<dbReference type="InterPro" id="IPR003018">
    <property type="entry name" value="GAF"/>
</dbReference>
<dbReference type="GO" id="GO:0016020">
    <property type="term" value="C:membrane"/>
    <property type="evidence" value="ECO:0007669"/>
    <property type="project" value="InterPro"/>
</dbReference>